<sequence>MVILVYFLLVFIPHAASITFNFPQLTPQNLNIDIVVEGNAYITGAGIQMTPDSNASGNGYKVGRWSLILITSANLASPTHVGIDINSLTSVTSTEWEPGEYRARIKYDSASKNLSVSVTNFEYGEAELDYIIDLREVLPEWVIFGFTAASGPGSYFEQNIVKSWPFDSSDLKVDEEKLPPQHDDETLPPLPDESQDRMEIQNPVKRKNRAGQIAGLIAGVFTGQVSSFGNMGSRKNDKGEETEEIACDEDMNKDFEMGMGPKRFSYHEIVQATAGFEETNKLGEGGFEDFWPRDQGVYKKAQERESKLLKWVWDLYGNDNLLEATDPRLSSDFEVEELKRLMIVGLWCAHRHARQ</sequence>
<evidence type="ECO:0000313" key="2">
    <source>
        <dbReference type="Proteomes" id="UP001056120"/>
    </source>
</evidence>
<proteinExistence type="predicted"/>
<reference evidence="1 2" key="2">
    <citation type="journal article" date="2022" name="Mol. Ecol. Resour.">
        <title>The genomes of chicory, endive, great burdock and yacon provide insights into Asteraceae paleo-polyploidization history and plant inulin production.</title>
        <authorList>
            <person name="Fan W."/>
            <person name="Wang S."/>
            <person name="Wang H."/>
            <person name="Wang A."/>
            <person name="Jiang F."/>
            <person name="Liu H."/>
            <person name="Zhao H."/>
            <person name="Xu D."/>
            <person name="Zhang Y."/>
        </authorList>
    </citation>
    <scope>NUCLEOTIDE SEQUENCE [LARGE SCALE GENOMIC DNA]</scope>
    <source>
        <strain evidence="2">cv. Yunnan</strain>
        <tissue evidence="1">Leaves</tissue>
    </source>
</reference>
<gene>
    <name evidence="1" type="ORF">L1987_55161</name>
</gene>
<dbReference type="Proteomes" id="UP001056120">
    <property type="component" value="Linkage Group LG18"/>
</dbReference>
<dbReference type="EMBL" id="CM042035">
    <property type="protein sequence ID" value="KAI3755364.1"/>
    <property type="molecule type" value="Genomic_DNA"/>
</dbReference>
<organism evidence="1 2">
    <name type="scientific">Smallanthus sonchifolius</name>
    <dbReference type="NCBI Taxonomy" id="185202"/>
    <lineage>
        <taxon>Eukaryota</taxon>
        <taxon>Viridiplantae</taxon>
        <taxon>Streptophyta</taxon>
        <taxon>Embryophyta</taxon>
        <taxon>Tracheophyta</taxon>
        <taxon>Spermatophyta</taxon>
        <taxon>Magnoliopsida</taxon>
        <taxon>eudicotyledons</taxon>
        <taxon>Gunneridae</taxon>
        <taxon>Pentapetalae</taxon>
        <taxon>asterids</taxon>
        <taxon>campanulids</taxon>
        <taxon>Asterales</taxon>
        <taxon>Asteraceae</taxon>
        <taxon>Asteroideae</taxon>
        <taxon>Heliantheae alliance</taxon>
        <taxon>Millerieae</taxon>
        <taxon>Smallanthus</taxon>
    </lineage>
</organism>
<comment type="caution">
    <text evidence="1">The sequence shown here is derived from an EMBL/GenBank/DDBJ whole genome shotgun (WGS) entry which is preliminary data.</text>
</comment>
<accession>A0ACB9E8T4</accession>
<reference evidence="2" key="1">
    <citation type="journal article" date="2022" name="Mol. Ecol. Resour.">
        <title>The genomes of chicory, endive, great burdock and yacon provide insights into Asteraceae palaeo-polyploidization history and plant inulin production.</title>
        <authorList>
            <person name="Fan W."/>
            <person name="Wang S."/>
            <person name="Wang H."/>
            <person name="Wang A."/>
            <person name="Jiang F."/>
            <person name="Liu H."/>
            <person name="Zhao H."/>
            <person name="Xu D."/>
            <person name="Zhang Y."/>
        </authorList>
    </citation>
    <scope>NUCLEOTIDE SEQUENCE [LARGE SCALE GENOMIC DNA]</scope>
    <source>
        <strain evidence="2">cv. Yunnan</strain>
    </source>
</reference>
<protein>
    <submittedName>
        <fullName evidence="1">Uncharacterized protein</fullName>
    </submittedName>
</protein>
<keyword evidence="2" id="KW-1185">Reference proteome</keyword>
<evidence type="ECO:0000313" key="1">
    <source>
        <dbReference type="EMBL" id="KAI3755364.1"/>
    </source>
</evidence>
<name>A0ACB9E8T4_9ASTR</name>